<gene>
    <name evidence="2" type="ORF">GCM10010960_18000</name>
</gene>
<keyword evidence="1" id="KW-1133">Transmembrane helix</keyword>
<dbReference type="EMBL" id="BMFO01000004">
    <property type="protein sequence ID" value="GGF96766.1"/>
    <property type="molecule type" value="Genomic_DNA"/>
</dbReference>
<name>A0A917CR44_9GAMM</name>
<proteinExistence type="predicted"/>
<evidence type="ECO:0000313" key="3">
    <source>
        <dbReference type="Proteomes" id="UP000632858"/>
    </source>
</evidence>
<keyword evidence="1" id="KW-0812">Transmembrane</keyword>
<keyword evidence="1" id="KW-0472">Membrane</keyword>
<protein>
    <submittedName>
        <fullName evidence="2">Uncharacterized protein</fullName>
    </submittedName>
</protein>
<comment type="caution">
    <text evidence="2">The sequence shown here is derived from an EMBL/GenBank/DDBJ whole genome shotgun (WGS) entry which is preliminary data.</text>
</comment>
<dbReference type="Pfam" id="PF20228">
    <property type="entry name" value="DUF6587"/>
    <property type="match status" value="1"/>
</dbReference>
<organism evidence="2 3">
    <name type="scientific">Arenimonas maotaiensis</name>
    <dbReference type="NCBI Taxonomy" id="1446479"/>
    <lineage>
        <taxon>Bacteria</taxon>
        <taxon>Pseudomonadati</taxon>
        <taxon>Pseudomonadota</taxon>
        <taxon>Gammaproteobacteria</taxon>
        <taxon>Lysobacterales</taxon>
        <taxon>Lysobacteraceae</taxon>
        <taxon>Arenimonas</taxon>
    </lineage>
</organism>
<evidence type="ECO:0000313" key="2">
    <source>
        <dbReference type="EMBL" id="GGF96766.1"/>
    </source>
</evidence>
<evidence type="ECO:0000256" key="1">
    <source>
        <dbReference type="SAM" id="Phobius"/>
    </source>
</evidence>
<dbReference type="Proteomes" id="UP000632858">
    <property type="component" value="Unassembled WGS sequence"/>
</dbReference>
<dbReference type="AlphaFoldDB" id="A0A917CR44"/>
<accession>A0A917CR44</accession>
<dbReference type="InterPro" id="IPR046494">
    <property type="entry name" value="DUF6587"/>
</dbReference>
<reference evidence="2" key="1">
    <citation type="journal article" date="2014" name="Int. J. Syst. Evol. Microbiol.">
        <title>Complete genome sequence of Corynebacterium casei LMG S-19264T (=DSM 44701T), isolated from a smear-ripened cheese.</title>
        <authorList>
            <consortium name="US DOE Joint Genome Institute (JGI-PGF)"/>
            <person name="Walter F."/>
            <person name="Albersmeier A."/>
            <person name="Kalinowski J."/>
            <person name="Ruckert C."/>
        </authorList>
    </citation>
    <scope>NUCLEOTIDE SEQUENCE</scope>
    <source>
        <strain evidence="2">CGMCC 1.12726</strain>
    </source>
</reference>
<feature type="transmembrane region" description="Helical" evidence="1">
    <location>
        <begin position="6"/>
        <end position="22"/>
    </location>
</feature>
<dbReference type="RefSeq" id="WP_188450067.1">
    <property type="nucleotide sequence ID" value="NZ_BMFO01000004.1"/>
</dbReference>
<keyword evidence="3" id="KW-1185">Reference proteome</keyword>
<reference evidence="2" key="2">
    <citation type="submission" date="2020-09" db="EMBL/GenBank/DDBJ databases">
        <authorList>
            <person name="Sun Q."/>
            <person name="Zhou Y."/>
        </authorList>
    </citation>
    <scope>NUCLEOTIDE SEQUENCE</scope>
    <source>
        <strain evidence="2">CGMCC 1.12726</strain>
    </source>
</reference>
<sequence>MNPLWQQLLVYALVLWCLWRLLRKYAPGPSWRVQAKLSYFFECRRLPTLKRLGRALRPALAIPSGCASHCNACNRCA</sequence>